<gene>
    <name evidence="1" type="primary">93</name>
    <name evidence="1" type="ORF">KUGEL_93</name>
</gene>
<dbReference type="RefSeq" id="YP_009013548.1">
    <property type="nucleotide sequence ID" value="NC_023702.1"/>
</dbReference>
<dbReference type="Proteomes" id="UP000005661">
    <property type="component" value="Segment"/>
</dbReference>
<dbReference type="OrthoDB" id="16273at10239"/>
<proteinExistence type="predicted"/>
<dbReference type="GeneID" id="18561229"/>
<evidence type="ECO:0000313" key="2">
    <source>
        <dbReference type="Proteomes" id="UP000005661"/>
    </source>
</evidence>
<accession>G8IBD1</accession>
<dbReference type="KEGG" id="vg:18561229"/>
<reference evidence="1 2" key="1">
    <citation type="journal article" date="2012" name="J. Virol.">
        <title>Complete Genome Sequences of 138 Mycobacteriophages.</title>
        <authorList>
            <consortium name="the Science Education Alliance Phage Hunters Advancing Genomics and Evolutionary Science Program"/>
            <consortium name="the KwaZulu-Natal Research Institute for Tuberculosis and HIV Mycobacterial Genetics Course Students"/>
            <consortium name="the Phage Hunters Integrating Research and Education Program"/>
            <person name="Hatfull G.F."/>
        </authorList>
    </citation>
    <scope>NUCLEOTIDE SEQUENCE [LARGE SCALE GENOMIC DNA]</scope>
</reference>
<keyword evidence="2" id="KW-1185">Reference proteome</keyword>
<evidence type="ECO:0000313" key="1">
    <source>
        <dbReference type="EMBL" id="AER50021.1"/>
    </source>
</evidence>
<name>G8IBD1_9CAUD</name>
<protein>
    <submittedName>
        <fullName evidence="1">Uncharacterized protein</fullName>
    </submittedName>
</protein>
<organism evidence="1 2">
    <name type="scientific">Mycobacterium phage Kugel</name>
    <dbReference type="NCBI Taxonomy" id="2923003"/>
    <lineage>
        <taxon>Viruses</taxon>
        <taxon>Duplodnaviria</taxon>
        <taxon>Heunggongvirae</taxon>
        <taxon>Uroviricota</taxon>
        <taxon>Caudoviricetes</taxon>
        <taxon>Fromanvirus</taxon>
        <taxon>Fromanvirus kugel</taxon>
    </lineage>
</organism>
<sequence length="133" mass="14218">MLIEPLAFGSGVLSCPGGIAGGFDLTHNPVTSKVMVVRGKRPRREGEDPMISSHRPIKPQTSASVADVVSYLGSFEMFKAPVPQPAAHETEVVWTPSNHGYPYLAKCSCGWASRRYAAEHAAKDVADDHVSAA</sequence>
<dbReference type="EMBL" id="JN699016">
    <property type="protein sequence ID" value="AER50021.1"/>
    <property type="molecule type" value="Genomic_DNA"/>
</dbReference>